<feature type="region of interest" description="Disordered" evidence="1">
    <location>
        <begin position="517"/>
        <end position="619"/>
    </location>
</feature>
<organism evidence="4 5">
    <name type="scientific">Actinomortierella ambigua</name>
    <dbReference type="NCBI Taxonomy" id="1343610"/>
    <lineage>
        <taxon>Eukaryota</taxon>
        <taxon>Fungi</taxon>
        <taxon>Fungi incertae sedis</taxon>
        <taxon>Mucoromycota</taxon>
        <taxon>Mortierellomycotina</taxon>
        <taxon>Mortierellomycetes</taxon>
        <taxon>Mortierellales</taxon>
        <taxon>Mortierellaceae</taxon>
        <taxon>Actinomortierella</taxon>
    </lineage>
</organism>
<protein>
    <recommendedName>
        <fullName evidence="6">Galactose oxidase</fullName>
    </recommendedName>
</protein>
<sequence length="619" mass="65017">MLVLTTLATSVLLLSAANAQNQSPVVKRGPPAFLSLASAAAKDAIFYHGGQLNTQQTTYTNELWSLDVTASWPISDPAWTNLTVEGAPRVAEHSATMSKDFSTLMVTNPAGDSSPFLYIYNLKSKVWSNAPAPAAQAAQWASRKDVYFVTDTNQGNAWMIGGIQAGNQPTNSVDKFDPSSGQWSANVIPPSATPQLDPYSTGTSHYYNGKIYIFGGYDSRAGTRGYQSFQRLPRIDVTMDPPVVGDQYTMGEVPPSPSSDKVIIFGGSDVNTQATLSDMWVLDLPTFTWKRVIPKLQPKPRRQHACHIVGANLIVFGGAGVNSTGYNNDVQVYDVMQSTWVESYAPKQDTTPRSPPHSNGPNTGSSGGISTGAIIGIVAGVVVLAFVVFSIVFFKRRQRRIEIREAELEKEAYLASLRPEPAAAGGGGGGAPHSPADSRIAFTNKDMGSPIYYTDGAGSPMPAATPGVQYLMQQLPDGTIAVQPVYVDASALSPPPAATPASTDADAAGYISPSAILGSPAPGSVGSPKGGYMSPPGTGMATGSGSTAGANAGGYPVPYPQPVHYAPETSQSQDPFASPVLANAYAQPSSAAPSPRPPAPASVGSPQQIHHDAHYTQQR</sequence>
<dbReference type="SUPFAM" id="SSF50965">
    <property type="entry name" value="Galactose oxidase, central domain"/>
    <property type="match status" value="1"/>
</dbReference>
<evidence type="ECO:0000256" key="3">
    <source>
        <dbReference type="SAM" id="SignalP"/>
    </source>
</evidence>
<dbReference type="InterPro" id="IPR011043">
    <property type="entry name" value="Gal_Oxase/kelch_b-propeller"/>
</dbReference>
<evidence type="ECO:0000313" key="5">
    <source>
        <dbReference type="Proteomes" id="UP000807716"/>
    </source>
</evidence>
<comment type="caution">
    <text evidence="4">The sequence shown here is derived from an EMBL/GenBank/DDBJ whole genome shotgun (WGS) entry which is preliminary data.</text>
</comment>
<keyword evidence="3" id="KW-0732">Signal</keyword>
<feature type="transmembrane region" description="Helical" evidence="2">
    <location>
        <begin position="373"/>
        <end position="394"/>
    </location>
</feature>
<dbReference type="InterPro" id="IPR015915">
    <property type="entry name" value="Kelch-typ_b-propeller"/>
</dbReference>
<dbReference type="EMBL" id="JAAAJB010000365">
    <property type="protein sequence ID" value="KAG0257369.1"/>
    <property type="molecule type" value="Genomic_DNA"/>
</dbReference>
<gene>
    <name evidence="4" type="ORF">DFQ27_005174</name>
</gene>
<dbReference type="PANTHER" id="PTHR23244">
    <property type="entry name" value="KELCH REPEAT DOMAIN"/>
    <property type="match status" value="1"/>
</dbReference>
<evidence type="ECO:0000256" key="1">
    <source>
        <dbReference type="SAM" id="MobiDB-lite"/>
    </source>
</evidence>
<keyword evidence="2" id="KW-0472">Membrane</keyword>
<keyword evidence="2" id="KW-1133">Transmembrane helix</keyword>
<name>A0A9P6PZS1_9FUNG</name>
<feature type="compositionally biased region" description="Polar residues" evidence="1">
    <location>
        <begin position="348"/>
        <end position="363"/>
    </location>
</feature>
<evidence type="ECO:0000313" key="4">
    <source>
        <dbReference type="EMBL" id="KAG0257369.1"/>
    </source>
</evidence>
<dbReference type="OrthoDB" id="10251809at2759"/>
<reference evidence="4" key="1">
    <citation type="journal article" date="2020" name="Fungal Divers.">
        <title>Resolving the Mortierellaceae phylogeny through synthesis of multi-gene phylogenetics and phylogenomics.</title>
        <authorList>
            <person name="Vandepol N."/>
            <person name="Liber J."/>
            <person name="Desiro A."/>
            <person name="Na H."/>
            <person name="Kennedy M."/>
            <person name="Barry K."/>
            <person name="Grigoriev I.V."/>
            <person name="Miller A.N."/>
            <person name="O'Donnell K."/>
            <person name="Stajich J.E."/>
            <person name="Bonito G."/>
        </authorList>
    </citation>
    <scope>NUCLEOTIDE SEQUENCE</scope>
    <source>
        <strain evidence="4">BC1065</strain>
    </source>
</reference>
<dbReference type="AlphaFoldDB" id="A0A9P6PZS1"/>
<dbReference type="Pfam" id="PF24681">
    <property type="entry name" value="Kelch_KLHDC2_KLHL20_DRC7"/>
    <property type="match status" value="1"/>
</dbReference>
<keyword evidence="2" id="KW-0812">Transmembrane</keyword>
<feature type="compositionally biased region" description="Basic and acidic residues" evidence="1">
    <location>
        <begin position="609"/>
        <end position="619"/>
    </location>
</feature>
<accession>A0A9P6PZS1</accession>
<evidence type="ECO:0000256" key="2">
    <source>
        <dbReference type="SAM" id="Phobius"/>
    </source>
</evidence>
<keyword evidence="5" id="KW-1185">Reference proteome</keyword>
<feature type="chain" id="PRO_5040435231" description="Galactose oxidase" evidence="3">
    <location>
        <begin position="20"/>
        <end position="619"/>
    </location>
</feature>
<dbReference type="Proteomes" id="UP000807716">
    <property type="component" value="Unassembled WGS sequence"/>
</dbReference>
<feature type="compositionally biased region" description="Low complexity" evidence="1">
    <location>
        <begin position="537"/>
        <end position="554"/>
    </location>
</feature>
<proteinExistence type="predicted"/>
<dbReference type="Gene3D" id="2.120.10.80">
    <property type="entry name" value="Kelch-type beta propeller"/>
    <property type="match status" value="2"/>
</dbReference>
<evidence type="ECO:0008006" key="6">
    <source>
        <dbReference type="Google" id="ProtNLM"/>
    </source>
</evidence>
<feature type="signal peptide" evidence="3">
    <location>
        <begin position="1"/>
        <end position="19"/>
    </location>
</feature>
<feature type="compositionally biased region" description="Low complexity" evidence="1">
    <location>
        <begin position="582"/>
        <end position="593"/>
    </location>
</feature>
<feature type="region of interest" description="Disordered" evidence="1">
    <location>
        <begin position="346"/>
        <end position="365"/>
    </location>
</feature>